<sequence length="204" mass="22507">MLQPQPVIEISDDDDDDASGIEETDWKKKLFASLNAIQAEPKLVCFRSYQEFVNPGLKIGGQQIIPLPLTYHYADIIKELSHSVQGTDNKAQNVWELDRAQFDLINPAWPSCLDRITQEITKELDIENALLSPTKLTLQGLGPVAEQDQRLEQSDHIVDHISVCLPSEHQGGDIGVSLGGRRTTVSTATSSALDLSAIGWISTF</sequence>
<gene>
    <name evidence="1" type="ORF">FMEXI_10832</name>
</gene>
<name>A0A8H5MNV5_9HYPO</name>
<proteinExistence type="predicted"/>
<evidence type="ECO:0000313" key="1">
    <source>
        <dbReference type="EMBL" id="KAF5535448.1"/>
    </source>
</evidence>
<reference evidence="1 2" key="1">
    <citation type="submission" date="2020-05" db="EMBL/GenBank/DDBJ databases">
        <title>Identification and distribution of gene clusters putatively required for synthesis of sphingolipid metabolism inhibitors in phylogenetically diverse species of the filamentous fungus Fusarium.</title>
        <authorList>
            <person name="Kim H.-S."/>
            <person name="Busman M."/>
            <person name="Brown D.W."/>
            <person name="Divon H."/>
            <person name="Uhlig S."/>
            <person name="Proctor R.H."/>
        </authorList>
    </citation>
    <scope>NUCLEOTIDE SEQUENCE [LARGE SCALE GENOMIC DNA]</scope>
    <source>
        <strain evidence="1 2">NRRL 53147</strain>
    </source>
</reference>
<accession>A0A8H5MNV5</accession>
<keyword evidence="2" id="KW-1185">Reference proteome</keyword>
<dbReference type="AlphaFoldDB" id="A0A8H5MNV5"/>
<dbReference type="Proteomes" id="UP000522262">
    <property type="component" value="Unassembled WGS sequence"/>
</dbReference>
<organism evidence="1 2">
    <name type="scientific">Fusarium mexicanum</name>
    <dbReference type="NCBI Taxonomy" id="751941"/>
    <lineage>
        <taxon>Eukaryota</taxon>
        <taxon>Fungi</taxon>
        <taxon>Dikarya</taxon>
        <taxon>Ascomycota</taxon>
        <taxon>Pezizomycotina</taxon>
        <taxon>Sordariomycetes</taxon>
        <taxon>Hypocreomycetidae</taxon>
        <taxon>Hypocreales</taxon>
        <taxon>Nectriaceae</taxon>
        <taxon>Fusarium</taxon>
        <taxon>Fusarium fujikuroi species complex</taxon>
    </lineage>
</organism>
<comment type="caution">
    <text evidence="1">The sequence shown here is derived from an EMBL/GenBank/DDBJ whole genome shotgun (WGS) entry which is preliminary data.</text>
</comment>
<evidence type="ECO:0000313" key="2">
    <source>
        <dbReference type="Proteomes" id="UP000522262"/>
    </source>
</evidence>
<protein>
    <submittedName>
        <fullName evidence="1">2OG-Fe(II) oxygenase</fullName>
    </submittedName>
</protein>
<dbReference type="EMBL" id="JAAOAM010000275">
    <property type="protein sequence ID" value="KAF5535448.1"/>
    <property type="molecule type" value="Genomic_DNA"/>
</dbReference>